<dbReference type="PANTHER" id="PTHR43300">
    <property type="entry name" value="ACETYLTRANSFERASE"/>
    <property type="match status" value="1"/>
</dbReference>
<gene>
    <name evidence="2" type="primary">perB_4</name>
    <name evidence="2" type="ORF">SDC9_86711</name>
</gene>
<dbReference type="InterPro" id="IPR011004">
    <property type="entry name" value="Trimer_LpxA-like_sf"/>
</dbReference>
<dbReference type="InterPro" id="IPR050179">
    <property type="entry name" value="Trans_hexapeptide_repeat"/>
</dbReference>
<sequence>MQSTDTRRSLLIVGAGGFGREVLCYIEDDNPLFRIKGFLDSRSNALDATPRDVPIVGDPLTYAPESGEAFMAALGDPQQRFKYTAALRDIHHVDFATVVHPRARINRHARMRHGCIVAPHVGVSVDVQIGEFTHIQEYTVIGHDAQIGNWCQINSHCTIAGGARIGNFVTIHPNCVITSRAVIGDGVTVGPGSVVMGKIPSGITVLGNPARRFSFK</sequence>
<name>A0A644ZMZ6_9ZZZZ</name>
<keyword evidence="2" id="KW-0012">Acyltransferase</keyword>
<dbReference type="EC" id="2.3.1.227" evidence="2"/>
<dbReference type="EMBL" id="VSSQ01008867">
    <property type="protein sequence ID" value="MPM40073.1"/>
    <property type="molecule type" value="Genomic_DNA"/>
</dbReference>
<protein>
    <submittedName>
        <fullName evidence="2">GDP-perosamine N-acetyltransferase</fullName>
        <ecNumber evidence="2">2.3.1.227</ecNumber>
    </submittedName>
</protein>
<keyword evidence="2" id="KW-0808">Transferase</keyword>
<dbReference type="Gene3D" id="3.40.50.20">
    <property type="match status" value="1"/>
</dbReference>
<reference evidence="2" key="1">
    <citation type="submission" date="2019-08" db="EMBL/GenBank/DDBJ databases">
        <authorList>
            <person name="Kucharzyk K."/>
            <person name="Murdoch R.W."/>
            <person name="Higgins S."/>
            <person name="Loffler F."/>
        </authorList>
    </citation>
    <scope>NUCLEOTIDE SEQUENCE</scope>
</reference>
<comment type="caution">
    <text evidence="2">The sequence shown here is derived from an EMBL/GenBank/DDBJ whole genome shotgun (WGS) entry which is preliminary data.</text>
</comment>
<dbReference type="NCBIfam" id="TIGR03570">
    <property type="entry name" value="NeuD_NnaD"/>
    <property type="match status" value="1"/>
</dbReference>
<dbReference type="InterPro" id="IPR020019">
    <property type="entry name" value="AcTrfase_PglD-like"/>
</dbReference>
<proteinExistence type="predicted"/>
<dbReference type="Gene3D" id="2.160.10.10">
    <property type="entry name" value="Hexapeptide repeat proteins"/>
    <property type="match status" value="1"/>
</dbReference>
<accession>A0A644ZMZ6</accession>
<evidence type="ECO:0000259" key="1">
    <source>
        <dbReference type="Pfam" id="PF17836"/>
    </source>
</evidence>
<dbReference type="AlphaFoldDB" id="A0A644ZMZ6"/>
<dbReference type="SUPFAM" id="SSF51161">
    <property type="entry name" value="Trimeric LpxA-like enzymes"/>
    <property type="match status" value="1"/>
</dbReference>
<dbReference type="InterPro" id="IPR041561">
    <property type="entry name" value="PglD_N"/>
</dbReference>
<organism evidence="2">
    <name type="scientific">bioreactor metagenome</name>
    <dbReference type="NCBI Taxonomy" id="1076179"/>
    <lineage>
        <taxon>unclassified sequences</taxon>
        <taxon>metagenomes</taxon>
        <taxon>ecological metagenomes</taxon>
    </lineage>
</organism>
<dbReference type="InterPro" id="IPR001451">
    <property type="entry name" value="Hexapep"/>
</dbReference>
<dbReference type="PANTHER" id="PTHR43300:SF7">
    <property type="entry name" value="UDP-N-ACETYLBACILLOSAMINE N-ACETYLTRANSFERASE"/>
    <property type="match status" value="1"/>
</dbReference>
<dbReference type="Pfam" id="PF17836">
    <property type="entry name" value="PglD_N"/>
    <property type="match status" value="1"/>
</dbReference>
<evidence type="ECO:0000313" key="2">
    <source>
        <dbReference type="EMBL" id="MPM40073.1"/>
    </source>
</evidence>
<dbReference type="Pfam" id="PF00132">
    <property type="entry name" value="Hexapep"/>
    <property type="match status" value="2"/>
</dbReference>
<dbReference type="GO" id="GO:0016746">
    <property type="term" value="F:acyltransferase activity"/>
    <property type="evidence" value="ECO:0007669"/>
    <property type="project" value="UniProtKB-KW"/>
</dbReference>
<feature type="domain" description="PglD N-terminal" evidence="1">
    <location>
        <begin position="10"/>
        <end position="83"/>
    </location>
</feature>
<dbReference type="CDD" id="cd03360">
    <property type="entry name" value="LbH_AT_putative"/>
    <property type="match status" value="1"/>
</dbReference>